<dbReference type="Proteomes" id="UP000507245">
    <property type="component" value="Unassembled WGS sequence"/>
</dbReference>
<proteinExistence type="predicted"/>
<sequence length="60" mass="7154">MGQIHGVPILEWIAWRHWDWLDGVSSINLWNSSWMGLIIESWELLAHSNRQPKYVLLPWS</sequence>
<keyword evidence="2" id="KW-1185">Reference proteome</keyword>
<evidence type="ECO:0000313" key="2">
    <source>
        <dbReference type="Proteomes" id="UP000507245"/>
    </source>
</evidence>
<accession>A0A6J5VY42</accession>
<gene>
    <name evidence="1" type="ORF">ORAREDHAP_LOCUS4290</name>
</gene>
<evidence type="ECO:0000313" key="1">
    <source>
        <dbReference type="EMBL" id="CAB4294240.1"/>
    </source>
</evidence>
<organism evidence="1 2">
    <name type="scientific">Prunus armeniaca</name>
    <name type="common">Apricot</name>
    <name type="synonym">Armeniaca vulgaris</name>
    <dbReference type="NCBI Taxonomy" id="36596"/>
    <lineage>
        <taxon>Eukaryota</taxon>
        <taxon>Viridiplantae</taxon>
        <taxon>Streptophyta</taxon>
        <taxon>Embryophyta</taxon>
        <taxon>Tracheophyta</taxon>
        <taxon>Spermatophyta</taxon>
        <taxon>Magnoliopsida</taxon>
        <taxon>eudicotyledons</taxon>
        <taxon>Gunneridae</taxon>
        <taxon>Pentapetalae</taxon>
        <taxon>rosids</taxon>
        <taxon>fabids</taxon>
        <taxon>Rosales</taxon>
        <taxon>Rosaceae</taxon>
        <taxon>Amygdaloideae</taxon>
        <taxon>Amygdaleae</taxon>
        <taxon>Prunus</taxon>
    </lineage>
</organism>
<name>A0A6J5VY42_PRUAR</name>
<dbReference type="EMBL" id="CAEKKB010000001">
    <property type="protein sequence ID" value="CAB4294240.1"/>
    <property type="molecule type" value="Genomic_DNA"/>
</dbReference>
<reference evidence="2" key="1">
    <citation type="journal article" date="2020" name="Genome Biol.">
        <title>Gamete binning: chromosome-level and haplotype-resolved genome assembly enabled by high-throughput single-cell sequencing of gamete genomes.</title>
        <authorList>
            <person name="Campoy J.A."/>
            <person name="Sun H."/>
            <person name="Goel M."/>
            <person name="Jiao W.-B."/>
            <person name="Folz-Donahue K."/>
            <person name="Wang N."/>
            <person name="Rubio M."/>
            <person name="Liu C."/>
            <person name="Kukat C."/>
            <person name="Ruiz D."/>
            <person name="Huettel B."/>
            <person name="Schneeberger K."/>
        </authorList>
    </citation>
    <scope>NUCLEOTIDE SEQUENCE [LARGE SCALE GENOMIC DNA]</scope>
    <source>
        <strain evidence="2">cv. Rojo Pasion</strain>
    </source>
</reference>
<protein>
    <submittedName>
        <fullName evidence="1">Uncharacterized protein</fullName>
    </submittedName>
</protein>
<dbReference type="AlphaFoldDB" id="A0A6J5VY42"/>